<proteinExistence type="predicted"/>
<evidence type="ECO:0000256" key="1">
    <source>
        <dbReference type="SAM" id="MobiDB-lite"/>
    </source>
</evidence>
<evidence type="ECO:0000313" key="3">
    <source>
        <dbReference type="Proteomes" id="UP001152795"/>
    </source>
</evidence>
<protein>
    <submittedName>
        <fullName evidence="2">Uncharacterized protein</fullName>
    </submittedName>
</protein>
<feature type="region of interest" description="Disordered" evidence="1">
    <location>
        <begin position="62"/>
        <end position="84"/>
    </location>
</feature>
<accession>A0A6S7IVN0</accession>
<sequence>MDPKCKQLYNPDDKISAEFNTMACEQTFVWASRFKKIICPMPHLHRFFLTSFGEIPQQVHRKMPPQLQNSSTTKSWKEVVNNSH</sequence>
<evidence type="ECO:0000313" key="2">
    <source>
        <dbReference type="EMBL" id="CAB4021997.1"/>
    </source>
</evidence>
<dbReference type="AlphaFoldDB" id="A0A6S7IVN0"/>
<feature type="compositionally biased region" description="Polar residues" evidence="1">
    <location>
        <begin position="66"/>
        <end position="84"/>
    </location>
</feature>
<dbReference type="OrthoDB" id="10011386at2759"/>
<gene>
    <name evidence="2" type="ORF">PACLA_8A039476</name>
</gene>
<dbReference type="Proteomes" id="UP001152795">
    <property type="component" value="Unassembled WGS sequence"/>
</dbReference>
<keyword evidence="3" id="KW-1185">Reference proteome</keyword>
<name>A0A6S7IVN0_PARCT</name>
<dbReference type="EMBL" id="CACRXK020011755">
    <property type="protein sequence ID" value="CAB4021997.1"/>
    <property type="molecule type" value="Genomic_DNA"/>
</dbReference>
<feature type="non-terminal residue" evidence="2">
    <location>
        <position position="84"/>
    </location>
</feature>
<organism evidence="2 3">
    <name type="scientific">Paramuricea clavata</name>
    <name type="common">Red gorgonian</name>
    <name type="synonym">Violescent sea-whip</name>
    <dbReference type="NCBI Taxonomy" id="317549"/>
    <lineage>
        <taxon>Eukaryota</taxon>
        <taxon>Metazoa</taxon>
        <taxon>Cnidaria</taxon>
        <taxon>Anthozoa</taxon>
        <taxon>Octocorallia</taxon>
        <taxon>Malacalcyonacea</taxon>
        <taxon>Plexauridae</taxon>
        <taxon>Paramuricea</taxon>
    </lineage>
</organism>
<reference evidence="2" key="1">
    <citation type="submission" date="2020-04" db="EMBL/GenBank/DDBJ databases">
        <authorList>
            <person name="Alioto T."/>
            <person name="Alioto T."/>
            <person name="Gomez Garrido J."/>
        </authorList>
    </citation>
    <scope>NUCLEOTIDE SEQUENCE</scope>
    <source>
        <strain evidence="2">A484AB</strain>
    </source>
</reference>
<comment type="caution">
    <text evidence="2">The sequence shown here is derived from an EMBL/GenBank/DDBJ whole genome shotgun (WGS) entry which is preliminary data.</text>
</comment>